<dbReference type="Pfam" id="PF00072">
    <property type="entry name" value="Response_reg"/>
    <property type="match status" value="1"/>
</dbReference>
<dbReference type="PANTHER" id="PTHR32071">
    <property type="entry name" value="TRANSCRIPTIONAL REGULATORY PROTEIN"/>
    <property type="match status" value="1"/>
</dbReference>
<evidence type="ECO:0000256" key="8">
    <source>
        <dbReference type="ARBA" id="ARBA00023012"/>
    </source>
</evidence>
<dbReference type="InterPro" id="IPR058031">
    <property type="entry name" value="AAA_lid_NorR"/>
</dbReference>
<evidence type="ECO:0000256" key="10">
    <source>
        <dbReference type="ARBA" id="ARBA00023125"/>
    </source>
</evidence>
<evidence type="ECO:0000256" key="9">
    <source>
        <dbReference type="ARBA" id="ARBA00023015"/>
    </source>
</evidence>
<evidence type="ECO:0000313" key="20">
    <source>
        <dbReference type="Proteomes" id="UP000326837"/>
    </source>
</evidence>
<dbReference type="Gene3D" id="3.40.50.300">
    <property type="entry name" value="P-loop containing nucleotide triphosphate hydrolases"/>
    <property type="match status" value="1"/>
</dbReference>
<dbReference type="PRINTS" id="PR01590">
    <property type="entry name" value="HTHFIS"/>
</dbReference>
<dbReference type="InterPro" id="IPR001789">
    <property type="entry name" value="Sig_transdc_resp-reg_receiver"/>
</dbReference>
<dbReference type="Gene3D" id="3.40.50.2300">
    <property type="match status" value="1"/>
</dbReference>
<keyword evidence="8" id="KW-0902">Two-component regulatory system</keyword>
<keyword evidence="5 16" id="KW-0597">Phosphoprotein</keyword>
<evidence type="ECO:0000256" key="7">
    <source>
        <dbReference type="ARBA" id="ARBA00022840"/>
    </source>
</evidence>
<evidence type="ECO:0000256" key="3">
    <source>
        <dbReference type="ARBA" id="ARBA00022490"/>
    </source>
</evidence>
<dbReference type="PROSITE" id="PS50045">
    <property type="entry name" value="SIGMA54_INTERACT_4"/>
    <property type="match status" value="1"/>
</dbReference>
<dbReference type="Pfam" id="PF00158">
    <property type="entry name" value="Sigma54_activat"/>
    <property type="match status" value="1"/>
</dbReference>
<proteinExistence type="predicted"/>
<keyword evidence="10" id="KW-0238">DNA-binding</keyword>
<dbReference type="Gene3D" id="1.10.10.60">
    <property type="entry name" value="Homeodomain-like"/>
    <property type="match status" value="1"/>
</dbReference>
<dbReference type="SUPFAM" id="SSF46689">
    <property type="entry name" value="Homeodomain-like"/>
    <property type="match status" value="1"/>
</dbReference>
<dbReference type="InterPro" id="IPR025943">
    <property type="entry name" value="Sigma_54_int_dom_ATP-bd_2"/>
</dbReference>
<keyword evidence="7" id="KW-0067">ATP-binding</keyword>
<dbReference type="CDD" id="cd00009">
    <property type="entry name" value="AAA"/>
    <property type="match status" value="1"/>
</dbReference>
<dbReference type="SUPFAM" id="SSF52172">
    <property type="entry name" value="CheY-like"/>
    <property type="match status" value="1"/>
</dbReference>
<dbReference type="SMART" id="SM00382">
    <property type="entry name" value="AAA"/>
    <property type="match status" value="1"/>
</dbReference>
<keyword evidence="3" id="KW-0963">Cytoplasm</keyword>
<evidence type="ECO:0000256" key="1">
    <source>
        <dbReference type="ARBA" id="ARBA00004496"/>
    </source>
</evidence>
<evidence type="ECO:0000256" key="4">
    <source>
        <dbReference type="ARBA" id="ARBA00022491"/>
    </source>
</evidence>
<name>A0A5K7XLI4_9BACT</name>
<evidence type="ECO:0000256" key="6">
    <source>
        <dbReference type="ARBA" id="ARBA00022741"/>
    </source>
</evidence>
<dbReference type="SUPFAM" id="SSF52540">
    <property type="entry name" value="P-loop containing nucleoside triphosphate hydrolases"/>
    <property type="match status" value="1"/>
</dbReference>
<comment type="subcellular location">
    <subcellularLocation>
        <location evidence="1">Cytoplasm</location>
    </subcellularLocation>
</comment>
<evidence type="ECO:0000256" key="5">
    <source>
        <dbReference type="ARBA" id="ARBA00022553"/>
    </source>
</evidence>
<dbReference type="Pfam" id="PF25601">
    <property type="entry name" value="AAA_lid_14"/>
    <property type="match status" value="1"/>
</dbReference>
<dbReference type="InterPro" id="IPR002197">
    <property type="entry name" value="HTH_Fis"/>
</dbReference>
<dbReference type="GO" id="GO:0005524">
    <property type="term" value="F:ATP binding"/>
    <property type="evidence" value="ECO:0007669"/>
    <property type="project" value="UniProtKB-KW"/>
</dbReference>
<evidence type="ECO:0000256" key="2">
    <source>
        <dbReference type="ARBA" id="ARBA00019059"/>
    </source>
</evidence>
<feature type="domain" description="Sigma-54 factor interaction" evidence="17">
    <location>
        <begin position="139"/>
        <end position="364"/>
    </location>
</feature>
<dbReference type="PROSITE" id="PS00676">
    <property type="entry name" value="SIGMA54_INTERACT_2"/>
    <property type="match status" value="1"/>
</dbReference>
<dbReference type="InterPro" id="IPR027417">
    <property type="entry name" value="P-loop_NTPase"/>
</dbReference>
<evidence type="ECO:0000256" key="13">
    <source>
        <dbReference type="ARBA" id="ARBA00023231"/>
    </source>
</evidence>
<keyword evidence="13" id="KW-0535">Nitrogen fixation</keyword>
<evidence type="ECO:0000256" key="15">
    <source>
        <dbReference type="ARBA" id="ARBA00031910"/>
    </source>
</evidence>
<feature type="domain" description="Response regulatory" evidence="18">
    <location>
        <begin position="3"/>
        <end position="117"/>
    </location>
</feature>
<dbReference type="InterPro" id="IPR003593">
    <property type="entry name" value="AAA+_ATPase"/>
</dbReference>
<keyword evidence="12" id="KW-0804">Transcription</keyword>
<dbReference type="Proteomes" id="UP000326837">
    <property type="component" value="Chromosome"/>
</dbReference>
<evidence type="ECO:0000256" key="12">
    <source>
        <dbReference type="ARBA" id="ARBA00023163"/>
    </source>
</evidence>
<accession>A0A5K7XLI4</accession>
<evidence type="ECO:0000256" key="11">
    <source>
        <dbReference type="ARBA" id="ARBA00023159"/>
    </source>
</evidence>
<keyword evidence="6" id="KW-0547">Nucleotide-binding</keyword>
<dbReference type="InterPro" id="IPR002078">
    <property type="entry name" value="Sigma_54_int"/>
</dbReference>
<dbReference type="GO" id="GO:0043565">
    <property type="term" value="F:sequence-specific DNA binding"/>
    <property type="evidence" value="ECO:0007669"/>
    <property type="project" value="InterPro"/>
</dbReference>
<dbReference type="InterPro" id="IPR011006">
    <property type="entry name" value="CheY-like_superfamily"/>
</dbReference>
<evidence type="ECO:0000259" key="18">
    <source>
        <dbReference type="PROSITE" id="PS50110"/>
    </source>
</evidence>
<dbReference type="EMBL" id="AP021861">
    <property type="protein sequence ID" value="BBO33789.1"/>
    <property type="molecule type" value="Genomic_DNA"/>
</dbReference>
<keyword evidence="11" id="KW-0010">Activator</keyword>
<evidence type="ECO:0000256" key="14">
    <source>
        <dbReference type="ARBA" id="ARBA00029881"/>
    </source>
</evidence>
<dbReference type="FunFam" id="3.40.50.300:FF:000006">
    <property type="entry name" value="DNA-binding transcriptional regulator NtrC"/>
    <property type="match status" value="1"/>
</dbReference>
<reference evidence="20" key="1">
    <citation type="submission" date="2019-10" db="EMBL/GenBank/DDBJ databases">
        <title>Lacipirellula parvula gen. nov., sp. nov., representing a lineage of planctomycetes widespread in freshwater anoxic habitats, and description of the family Lacipirellulaceae.</title>
        <authorList>
            <person name="Dedysh S.N."/>
            <person name="Kulichevskaya I.S."/>
            <person name="Beletsky A.V."/>
            <person name="Rakitin A.L."/>
            <person name="Mardanov A.V."/>
            <person name="Ivanova A.A."/>
            <person name="Saltykova V.X."/>
            <person name="Rijpstra W.I.C."/>
            <person name="Sinninghe Damste J.S."/>
            <person name="Ravin N.V."/>
        </authorList>
    </citation>
    <scope>NUCLEOTIDE SEQUENCE [LARGE SCALE GENOMIC DNA]</scope>
    <source>
        <strain evidence="20">PX69</strain>
    </source>
</reference>
<dbReference type="InterPro" id="IPR009057">
    <property type="entry name" value="Homeodomain-like_sf"/>
</dbReference>
<dbReference type="KEGG" id="lpav:PLANPX_3401"/>
<keyword evidence="4" id="KW-0678">Repressor</keyword>
<evidence type="ECO:0000313" key="19">
    <source>
        <dbReference type="EMBL" id="BBO33789.1"/>
    </source>
</evidence>
<dbReference type="RefSeq" id="WP_152099498.1">
    <property type="nucleotide sequence ID" value="NZ_AP021861.1"/>
</dbReference>
<feature type="modified residue" description="4-aspartylphosphate" evidence="16">
    <location>
        <position position="52"/>
    </location>
</feature>
<dbReference type="Gene3D" id="1.10.8.60">
    <property type="match status" value="1"/>
</dbReference>
<dbReference type="GO" id="GO:0005737">
    <property type="term" value="C:cytoplasm"/>
    <property type="evidence" value="ECO:0007669"/>
    <property type="project" value="UniProtKB-SubCell"/>
</dbReference>
<organism evidence="19 20">
    <name type="scientific">Lacipirellula parvula</name>
    <dbReference type="NCBI Taxonomy" id="2650471"/>
    <lineage>
        <taxon>Bacteria</taxon>
        <taxon>Pseudomonadati</taxon>
        <taxon>Planctomycetota</taxon>
        <taxon>Planctomycetia</taxon>
        <taxon>Pirellulales</taxon>
        <taxon>Lacipirellulaceae</taxon>
        <taxon>Lacipirellula</taxon>
    </lineage>
</organism>
<dbReference type="PANTHER" id="PTHR32071:SF95">
    <property type="entry name" value="DNA-BINDING TRANSCRIPTIONAL REGULATOR NTRC"/>
    <property type="match status" value="1"/>
</dbReference>
<gene>
    <name evidence="19" type="ORF">PLANPX_3401</name>
</gene>
<dbReference type="GO" id="GO:0000160">
    <property type="term" value="P:phosphorelay signal transduction system"/>
    <property type="evidence" value="ECO:0007669"/>
    <property type="project" value="UniProtKB-KW"/>
</dbReference>
<sequence length="471" mass="50709">MSKILVVDDEPSICWGLSRLAEGLGHQVQAASSAEQGVSVAKEFRPDLIVLDVRLPGVDGLTAMKLFRGLNEQTPIIVITAFGDLKTAVTAVEQGAFEYILKPFDLHEIRTAIERALRRTPQSAVEAVHEAASEGLEGMLGRSPAMQAAFKRIALAAASDAAVMLKGESGVGKELAAHAIHRHSPRANGPFVAVNIAALAPDHAEAELFGYAAGTFPGAAHPRRGLLSQANGGTLFIDEVAEIPAPLQVKLLRALEQGEVLPVGSDQPVKIEFRVVSATHQDLHQLVNSGEFRHDLFYRLCTFEIPLPALRERTQDIPLLANYFASQFGDGRAVLATETVEELARRPWHGNVRELRKAIEHALVLARSGSVLPSHLPAPLPAFQLNGIKSSPEGRLNEAVTALAQTLLKNPELSGDVYDRFLQVVEKPLLATALSQAGNQCAPAARVLGLHRTTLKRKLDQHGIAENGAEH</sequence>
<dbReference type="GO" id="GO:0006355">
    <property type="term" value="P:regulation of DNA-templated transcription"/>
    <property type="evidence" value="ECO:0007669"/>
    <property type="project" value="InterPro"/>
</dbReference>
<dbReference type="Pfam" id="PF02954">
    <property type="entry name" value="HTH_8"/>
    <property type="match status" value="1"/>
</dbReference>
<keyword evidence="20" id="KW-1185">Reference proteome</keyword>
<evidence type="ECO:0000259" key="17">
    <source>
        <dbReference type="PROSITE" id="PS50045"/>
    </source>
</evidence>
<dbReference type="PROSITE" id="PS50110">
    <property type="entry name" value="RESPONSE_REGULATORY"/>
    <property type="match status" value="1"/>
</dbReference>
<dbReference type="AlphaFoldDB" id="A0A5K7XLI4"/>
<protein>
    <recommendedName>
        <fullName evidence="2">DNA-binding transcriptional regulator NtrC</fullName>
    </recommendedName>
    <alternativeName>
        <fullName evidence="14">Nitrogen regulation protein NR(I)</fullName>
    </alternativeName>
    <alternativeName>
        <fullName evidence="15">Nitrogen regulator I</fullName>
    </alternativeName>
</protein>
<evidence type="ECO:0000256" key="16">
    <source>
        <dbReference type="PROSITE-ProRule" id="PRU00169"/>
    </source>
</evidence>
<dbReference type="SMART" id="SM00448">
    <property type="entry name" value="REC"/>
    <property type="match status" value="1"/>
</dbReference>
<keyword evidence="9" id="KW-0805">Transcription regulation</keyword>